<keyword evidence="7 10" id="KW-0443">Lipid metabolism</keyword>
<evidence type="ECO:0000313" key="11">
    <source>
        <dbReference type="EMBL" id="KAH9418171.1"/>
    </source>
</evidence>
<keyword evidence="6 10" id="KW-1133">Transmembrane helix</keyword>
<dbReference type="PANTHER" id="PTHR11157">
    <property type="entry name" value="FATTY ACID ACYL TRANSFERASE-RELATED"/>
    <property type="match status" value="1"/>
</dbReference>
<dbReference type="Pfam" id="PF01151">
    <property type="entry name" value="ELO"/>
    <property type="match status" value="1"/>
</dbReference>
<feature type="transmembrane region" description="Helical" evidence="10">
    <location>
        <begin position="27"/>
        <end position="51"/>
    </location>
</feature>
<keyword evidence="12" id="KW-1185">Reference proteome</keyword>
<evidence type="ECO:0000313" key="12">
    <source>
        <dbReference type="Proteomes" id="UP000887458"/>
    </source>
</evidence>
<evidence type="ECO:0000256" key="2">
    <source>
        <dbReference type="ARBA" id="ARBA00022516"/>
    </source>
</evidence>
<evidence type="ECO:0000256" key="8">
    <source>
        <dbReference type="ARBA" id="ARBA00023136"/>
    </source>
</evidence>
<name>A0ABQ8J6I7_DERPT</name>
<keyword evidence="3 10" id="KW-0808">Transferase</keyword>
<keyword evidence="2 10" id="KW-0444">Lipid biosynthesis</keyword>
<feature type="transmembrane region" description="Helical" evidence="10">
    <location>
        <begin position="63"/>
        <end position="83"/>
    </location>
</feature>
<reference evidence="11 12" key="1">
    <citation type="journal article" date="2018" name="J. Allergy Clin. Immunol.">
        <title>High-quality assembly of Dermatophagoides pteronyssinus genome and transcriptome reveals a wide range of novel allergens.</title>
        <authorList>
            <person name="Liu X.Y."/>
            <person name="Yang K.Y."/>
            <person name="Wang M.Q."/>
            <person name="Kwok J.S."/>
            <person name="Zeng X."/>
            <person name="Yang Z."/>
            <person name="Xiao X.J."/>
            <person name="Lau C.P."/>
            <person name="Li Y."/>
            <person name="Huang Z.M."/>
            <person name="Ba J.G."/>
            <person name="Yim A.K."/>
            <person name="Ouyang C.Y."/>
            <person name="Ngai S.M."/>
            <person name="Chan T.F."/>
            <person name="Leung E.L."/>
            <person name="Liu L."/>
            <person name="Liu Z.G."/>
            <person name="Tsui S.K."/>
        </authorList>
    </citation>
    <scope>NUCLEOTIDE SEQUENCE [LARGE SCALE GENOMIC DNA]</scope>
    <source>
        <strain evidence="11">Derp</strain>
    </source>
</reference>
<comment type="subcellular location">
    <subcellularLocation>
        <location evidence="1">Membrane</location>
        <topology evidence="1">Multi-pass membrane protein</topology>
    </subcellularLocation>
</comment>
<keyword evidence="5 10" id="KW-0276">Fatty acid metabolism</keyword>
<evidence type="ECO:0000256" key="1">
    <source>
        <dbReference type="ARBA" id="ARBA00004141"/>
    </source>
</evidence>
<evidence type="ECO:0000256" key="4">
    <source>
        <dbReference type="ARBA" id="ARBA00022692"/>
    </source>
</evidence>
<evidence type="ECO:0000256" key="9">
    <source>
        <dbReference type="ARBA" id="ARBA00023160"/>
    </source>
</evidence>
<reference evidence="11 12" key="2">
    <citation type="journal article" date="2022" name="Mol. Biol. Evol.">
        <title>Comparative Genomics Reveals Insights into the Divergent Evolution of Astigmatic Mites and Household Pest Adaptations.</title>
        <authorList>
            <person name="Xiong Q."/>
            <person name="Wan A.T."/>
            <person name="Liu X."/>
            <person name="Fung C.S."/>
            <person name="Xiao X."/>
            <person name="Malainual N."/>
            <person name="Hou J."/>
            <person name="Wang L."/>
            <person name="Wang M."/>
            <person name="Yang K.Y."/>
            <person name="Cui Y."/>
            <person name="Leung E.L."/>
            <person name="Nong W."/>
            <person name="Shin S.K."/>
            <person name="Au S.W."/>
            <person name="Jeong K.Y."/>
            <person name="Chew F.T."/>
            <person name="Hui J.H."/>
            <person name="Leung T.F."/>
            <person name="Tungtrongchitr A."/>
            <person name="Zhong N."/>
            <person name="Liu Z."/>
            <person name="Tsui S.K."/>
        </authorList>
    </citation>
    <scope>NUCLEOTIDE SEQUENCE [LARGE SCALE GENOMIC DNA]</scope>
    <source>
        <strain evidence="11">Derp</strain>
    </source>
</reference>
<comment type="catalytic activity">
    <reaction evidence="10">
        <text>a very-long-chain acyl-CoA + malonyl-CoA + H(+) = a very-long-chain 3-oxoacyl-CoA + CO2 + CoA</text>
        <dbReference type="Rhea" id="RHEA:32727"/>
        <dbReference type="ChEBI" id="CHEBI:15378"/>
        <dbReference type="ChEBI" id="CHEBI:16526"/>
        <dbReference type="ChEBI" id="CHEBI:57287"/>
        <dbReference type="ChEBI" id="CHEBI:57384"/>
        <dbReference type="ChEBI" id="CHEBI:90725"/>
        <dbReference type="ChEBI" id="CHEBI:90736"/>
        <dbReference type="EC" id="2.3.1.199"/>
    </reaction>
</comment>
<gene>
    <name evidence="11" type="ORF">DERP_010724</name>
</gene>
<comment type="caution">
    <text evidence="11">The sequence shown here is derived from an EMBL/GenBank/DDBJ whole genome shotgun (WGS) entry which is preliminary data.</text>
</comment>
<dbReference type="Proteomes" id="UP000887458">
    <property type="component" value="Unassembled WGS sequence"/>
</dbReference>
<proteinExistence type="inferred from homology"/>
<organism evidence="11 12">
    <name type="scientific">Dermatophagoides pteronyssinus</name>
    <name type="common">European house dust mite</name>
    <dbReference type="NCBI Taxonomy" id="6956"/>
    <lineage>
        <taxon>Eukaryota</taxon>
        <taxon>Metazoa</taxon>
        <taxon>Ecdysozoa</taxon>
        <taxon>Arthropoda</taxon>
        <taxon>Chelicerata</taxon>
        <taxon>Arachnida</taxon>
        <taxon>Acari</taxon>
        <taxon>Acariformes</taxon>
        <taxon>Sarcoptiformes</taxon>
        <taxon>Astigmata</taxon>
        <taxon>Psoroptidia</taxon>
        <taxon>Analgoidea</taxon>
        <taxon>Pyroglyphidae</taxon>
        <taxon>Dermatophagoidinae</taxon>
        <taxon>Dermatophagoides</taxon>
    </lineage>
</organism>
<evidence type="ECO:0000256" key="7">
    <source>
        <dbReference type="ARBA" id="ARBA00023098"/>
    </source>
</evidence>
<evidence type="ECO:0000256" key="6">
    <source>
        <dbReference type="ARBA" id="ARBA00022989"/>
    </source>
</evidence>
<dbReference type="InterPro" id="IPR002076">
    <property type="entry name" value="ELO_fam"/>
</dbReference>
<protein>
    <recommendedName>
        <fullName evidence="10">Elongation of very long chain fatty acids protein</fullName>
        <ecNumber evidence="10">2.3.1.199</ecNumber>
    </recommendedName>
    <alternativeName>
        <fullName evidence="10">Very-long-chain 3-oxoacyl-CoA synthase</fullName>
    </alternativeName>
</protein>
<evidence type="ECO:0000256" key="3">
    <source>
        <dbReference type="ARBA" id="ARBA00022679"/>
    </source>
</evidence>
<sequence length="330" mass="40089">MWWKLQQFDFLFEYVGMTPDFRTKHLLWVNVSPILVIWAIINCVIFAKIIGPEVMRGLPAFDVRWLMFIYNITMSACNCFAVYKVVSLSDYFRILLNFDYPDRMDCSTRSFYLIHLGYLYWLSKILDLWDTSFFVIRKKFSQITLLHVYHHTVVPLFGYILLRVNPILPCVFLFTFINSTVHVIMYSYYGLAALGPWIQPYLWWKKYITILQLYQFVLYGFYGFLIWIFGQNYPVFWLYLGLTQPPLFFWLFFDFYMKAYNRTAMDIWRALLMYRRHRHRHHRQGRQQQDDRQTNKEIKKKPIDNMTIMNDNKDDDNDLYLTTKNGLKID</sequence>
<keyword evidence="4 10" id="KW-0812">Transmembrane</keyword>
<feature type="transmembrane region" description="Helical" evidence="10">
    <location>
        <begin position="211"/>
        <end position="230"/>
    </location>
</feature>
<keyword evidence="8 10" id="KW-0472">Membrane</keyword>
<accession>A0ABQ8J6I7</accession>
<keyword evidence="9 10" id="KW-0275">Fatty acid biosynthesis</keyword>
<dbReference type="EMBL" id="NJHN03000065">
    <property type="protein sequence ID" value="KAH9418171.1"/>
    <property type="molecule type" value="Genomic_DNA"/>
</dbReference>
<comment type="similarity">
    <text evidence="10">Belongs to the ELO family.</text>
</comment>
<evidence type="ECO:0000256" key="10">
    <source>
        <dbReference type="RuleBase" id="RU361115"/>
    </source>
</evidence>
<feature type="transmembrane region" description="Helical" evidence="10">
    <location>
        <begin position="236"/>
        <end position="256"/>
    </location>
</feature>
<evidence type="ECO:0000256" key="5">
    <source>
        <dbReference type="ARBA" id="ARBA00022832"/>
    </source>
</evidence>
<dbReference type="EC" id="2.3.1.199" evidence="10"/>
<comment type="caution">
    <text evidence="10">Lacks conserved residue(s) required for the propagation of feature annotation.</text>
</comment>